<keyword evidence="3" id="KW-0998">Cell outer membrane</keyword>
<dbReference type="PROSITE" id="PS51123">
    <property type="entry name" value="OMPA_2"/>
    <property type="match status" value="1"/>
</dbReference>
<gene>
    <name evidence="7" type="ORF">GCM10007907_26070</name>
</gene>
<dbReference type="PANTHER" id="PTHR30329">
    <property type="entry name" value="STATOR ELEMENT OF FLAGELLAR MOTOR COMPLEX"/>
    <property type="match status" value="1"/>
</dbReference>
<dbReference type="SUPFAM" id="SSF103088">
    <property type="entry name" value="OmpA-like"/>
    <property type="match status" value="1"/>
</dbReference>
<dbReference type="RefSeq" id="WP_284196901.1">
    <property type="nucleotide sequence ID" value="NZ_BSOG01000002.1"/>
</dbReference>
<dbReference type="Pfam" id="PF00691">
    <property type="entry name" value="OmpA"/>
    <property type="match status" value="1"/>
</dbReference>
<feature type="signal peptide" evidence="5">
    <location>
        <begin position="1"/>
        <end position="22"/>
    </location>
</feature>
<dbReference type="InterPro" id="IPR006664">
    <property type="entry name" value="OMP_bac"/>
</dbReference>
<comment type="subcellular location">
    <subcellularLocation>
        <location evidence="1">Cell outer membrane</location>
    </subcellularLocation>
</comment>
<accession>A0ABQ5YFP2</accession>
<organism evidence="7 8">
    <name type="scientific">Chitinimonas prasina</name>
    <dbReference type="NCBI Taxonomy" id="1434937"/>
    <lineage>
        <taxon>Bacteria</taxon>
        <taxon>Pseudomonadati</taxon>
        <taxon>Pseudomonadota</taxon>
        <taxon>Betaproteobacteria</taxon>
        <taxon>Neisseriales</taxon>
        <taxon>Chitinibacteraceae</taxon>
        <taxon>Chitinimonas</taxon>
    </lineage>
</organism>
<keyword evidence="8" id="KW-1185">Reference proteome</keyword>
<proteinExistence type="predicted"/>
<dbReference type="PANTHER" id="PTHR30329:SF21">
    <property type="entry name" value="LIPOPROTEIN YIAD-RELATED"/>
    <property type="match status" value="1"/>
</dbReference>
<dbReference type="Gene3D" id="3.30.1330.60">
    <property type="entry name" value="OmpA-like domain"/>
    <property type="match status" value="1"/>
</dbReference>
<evidence type="ECO:0000259" key="6">
    <source>
        <dbReference type="PROSITE" id="PS51123"/>
    </source>
</evidence>
<evidence type="ECO:0000313" key="8">
    <source>
        <dbReference type="Proteomes" id="UP001156706"/>
    </source>
</evidence>
<dbReference type="PRINTS" id="PR01021">
    <property type="entry name" value="OMPADOMAIN"/>
</dbReference>
<dbReference type="PROSITE" id="PS01068">
    <property type="entry name" value="OMPA_1"/>
    <property type="match status" value="1"/>
</dbReference>
<feature type="domain" description="OmpA-like" evidence="6">
    <location>
        <begin position="89"/>
        <end position="221"/>
    </location>
</feature>
<evidence type="ECO:0000256" key="2">
    <source>
        <dbReference type="ARBA" id="ARBA00023136"/>
    </source>
</evidence>
<reference evidence="8" key="1">
    <citation type="journal article" date="2019" name="Int. J. Syst. Evol. Microbiol.">
        <title>The Global Catalogue of Microorganisms (GCM) 10K type strain sequencing project: providing services to taxonomists for standard genome sequencing and annotation.</title>
        <authorList>
            <consortium name="The Broad Institute Genomics Platform"/>
            <consortium name="The Broad Institute Genome Sequencing Center for Infectious Disease"/>
            <person name="Wu L."/>
            <person name="Ma J."/>
        </authorList>
    </citation>
    <scope>NUCLEOTIDE SEQUENCE [LARGE SCALE GENOMIC DNA]</scope>
    <source>
        <strain evidence="8">NBRC 110044</strain>
    </source>
</reference>
<dbReference type="CDD" id="cd07185">
    <property type="entry name" value="OmpA_C-like"/>
    <property type="match status" value="1"/>
</dbReference>
<feature type="chain" id="PRO_5046537424" evidence="5">
    <location>
        <begin position="23"/>
        <end position="223"/>
    </location>
</feature>
<evidence type="ECO:0000256" key="5">
    <source>
        <dbReference type="SAM" id="SignalP"/>
    </source>
</evidence>
<dbReference type="InterPro" id="IPR006665">
    <property type="entry name" value="OmpA-like"/>
</dbReference>
<dbReference type="InterPro" id="IPR036737">
    <property type="entry name" value="OmpA-like_sf"/>
</dbReference>
<evidence type="ECO:0000256" key="3">
    <source>
        <dbReference type="ARBA" id="ARBA00023237"/>
    </source>
</evidence>
<keyword evidence="5" id="KW-0732">Signal</keyword>
<dbReference type="InterPro" id="IPR006690">
    <property type="entry name" value="OMPA-like_CS"/>
</dbReference>
<evidence type="ECO:0000256" key="1">
    <source>
        <dbReference type="ARBA" id="ARBA00004442"/>
    </source>
</evidence>
<comment type="caution">
    <text evidence="7">The sequence shown here is derived from an EMBL/GenBank/DDBJ whole genome shotgun (WGS) entry which is preliminary data.</text>
</comment>
<protein>
    <submittedName>
        <fullName evidence="7">Membrane protein</fullName>
    </submittedName>
</protein>
<name>A0ABQ5YFP2_9NEIS</name>
<evidence type="ECO:0000256" key="4">
    <source>
        <dbReference type="PROSITE-ProRule" id="PRU00473"/>
    </source>
</evidence>
<evidence type="ECO:0000313" key="7">
    <source>
        <dbReference type="EMBL" id="GLR13817.1"/>
    </source>
</evidence>
<dbReference type="InterPro" id="IPR050330">
    <property type="entry name" value="Bact_OuterMem_StrucFunc"/>
</dbReference>
<sequence>MQKMKRTLVALAMSAIAVSAYAGKDGYATDPRAAVVKNNYGECWRTSSWSKDKAIEECDADLMPKKEVVAPAPAPVAPVVEAPKPAVPVKMESLTLNAAALFDLNKATLKDEGKQALDAVAGVLLERKYDASKTRINVVGHTDRIGKDAYNQKLSEERAAAARAHLVEKGIPEGMITSEGKGESSPVTQPEDCKKVLKNKKKLVECYAPDRRVEVEIYATVQQ</sequence>
<dbReference type="EMBL" id="BSOG01000002">
    <property type="protein sequence ID" value="GLR13817.1"/>
    <property type="molecule type" value="Genomic_DNA"/>
</dbReference>
<dbReference type="Proteomes" id="UP001156706">
    <property type="component" value="Unassembled WGS sequence"/>
</dbReference>
<keyword evidence="2 4" id="KW-0472">Membrane</keyword>